<evidence type="ECO:0000256" key="27">
    <source>
        <dbReference type="SAM" id="MobiDB-lite"/>
    </source>
</evidence>
<dbReference type="PROSITE" id="PS51847">
    <property type="entry name" value="SMP"/>
    <property type="match status" value="1"/>
</dbReference>
<evidence type="ECO:0000256" key="23">
    <source>
        <dbReference type="ARBA" id="ARBA00023204"/>
    </source>
</evidence>
<dbReference type="GO" id="GO:0006869">
    <property type="term" value="P:lipid transport"/>
    <property type="evidence" value="ECO:0007669"/>
    <property type="project" value="UniProtKB-KW"/>
</dbReference>
<proteinExistence type="inferred from homology"/>
<evidence type="ECO:0000256" key="14">
    <source>
        <dbReference type="ARBA" id="ARBA00022771"/>
    </source>
</evidence>
<dbReference type="GO" id="GO:0005634">
    <property type="term" value="C:nucleus"/>
    <property type="evidence" value="ECO:0007669"/>
    <property type="project" value="UniProtKB-SubCell"/>
</dbReference>
<dbReference type="OrthoDB" id="2414538at2759"/>
<dbReference type="GO" id="GO:0000166">
    <property type="term" value="F:nucleotide binding"/>
    <property type="evidence" value="ECO:0007669"/>
    <property type="project" value="InterPro"/>
</dbReference>
<accession>A0A9P8I084</accession>
<evidence type="ECO:0000256" key="6">
    <source>
        <dbReference type="ARBA" id="ARBA00021589"/>
    </source>
</evidence>
<dbReference type="FunFam" id="3.30.342.10:FF:000018">
    <property type="entry name" value="DNA polymerase"/>
    <property type="match status" value="1"/>
</dbReference>
<dbReference type="EMBL" id="JAGHQL010000210">
    <property type="protein sequence ID" value="KAH0536373.1"/>
    <property type="molecule type" value="Genomic_DNA"/>
</dbReference>
<keyword evidence="9" id="KW-0808">Transferase</keyword>
<name>A0A9P8I084_9PEZI</name>
<dbReference type="InterPro" id="IPR056435">
    <property type="entry name" value="DPOD/Z_N"/>
</dbReference>
<evidence type="ECO:0000256" key="1">
    <source>
        <dbReference type="ARBA" id="ARBA00001966"/>
    </source>
</evidence>
<evidence type="ECO:0000256" key="24">
    <source>
        <dbReference type="ARBA" id="ARBA00023242"/>
    </source>
</evidence>
<dbReference type="FunFam" id="3.30.420.10:FF:000024">
    <property type="entry name" value="DNA polymerase zeta catalytic subunit"/>
    <property type="match status" value="1"/>
</dbReference>
<feature type="compositionally biased region" description="Basic and acidic residues" evidence="27">
    <location>
        <begin position="2629"/>
        <end position="2640"/>
    </location>
</feature>
<evidence type="ECO:0000313" key="31">
    <source>
        <dbReference type="Proteomes" id="UP000698800"/>
    </source>
</evidence>
<dbReference type="CDD" id="cd21675">
    <property type="entry name" value="SMP_TEX2"/>
    <property type="match status" value="1"/>
</dbReference>
<dbReference type="GO" id="GO:0008289">
    <property type="term" value="F:lipid binding"/>
    <property type="evidence" value="ECO:0007669"/>
    <property type="project" value="UniProtKB-KW"/>
</dbReference>
<evidence type="ECO:0000256" key="8">
    <source>
        <dbReference type="ARBA" id="ARBA00022485"/>
    </source>
</evidence>
<dbReference type="GO" id="GO:0016035">
    <property type="term" value="C:zeta DNA polymerase complex"/>
    <property type="evidence" value="ECO:0007669"/>
    <property type="project" value="InterPro"/>
</dbReference>
<dbReference type="Pfam" id="PF15413">
    <property type="entry name" value="PH_11"/>
    <property type="match status" value="1"/>
</dbReference>
<comment type="cofactor">
    <cofactor evidence="1">
        <name>[4Fe-4S] cluster</name>
        <dbReference type="ChEBI" id="CHEBI:49883"/>
    </cofactor>
</comment>
<feature type="compositionally biased region" description="Basic and acidic residues" evidence="27">
    <location>
        <begin position="2605"/>
        <end position="2614"/>
    </location>
</feature>
<keyword evidence="23" id="KW-0234">DNA repair</keyword>
<dbReference type="GO" id="GO:0003887">
    <property type="term" value="F:DNA-directed DNA polymerase activity"/>
    <property type="evidence" value="ECO:0007669"/>
    <property type="project" value="UniProtKB-KW"/>
</dbReference>
<keyword evidence="22 28" id="KW-0472">Membrane</keyword>
<evidence type="ECO:0000256" key="7">
    <source>
        <dbReference type="ARBA" id="ARBA00022448"/>
    </source>
</evidence>
<evidence type="ECO:0000256" key="3">
    <source>
        <dbReference type="ARBA" id="ARBA00004370"/>
    </source>
</evidence>
<evidence type="ECO:0000256" key="17">
    <source>
        <dbReference type="ARBA" id="ARBA00023004"/>
    </source>
</evidence>
<dbReference type="GO" id="GO:0006260">
    <property type="term" value="P:DNA replication"/>
    <property type="evidence" value="ECO:0007669"/>
    <property type="project" value="UniProtKB-KW"/>
</dbReference>
<dbReference type="InterPro" id="IPR043502">
    <property type="entry name" value="DNA/RNA_pol_sf"/>
</dbReference>
<evidence type="ECO:0000256" key="13">
    <source>
        <dbReference type="ARBA" id="ARBA00022763"/>
    </source>
</evidence>
<feature type="compositionally biased region" description="Basic and acidic residues" evidence="27">
    <location>
        <begin position="2533"/>
        <end position="2543"/>
    </location>
</feature>
<dbReference type="SUPFAM" id="SSF56672">
    <property type="entry name" value="DNA/RNA polymerases"/>
    <property type="match status" value="1"/>
</dbReference>
<evidence type="ECO:0000256" key="11">
    <source>
        <dbReference type="ARBA" id="ARBA00022705"/>
    </source>
</evidence>
<dbReference type="InterPro" id="IPR030559">
    <property type="entry name" value="PolZ_Rev3"/>
</dbReference>
<gene>
    <name evidence="30" type="ORF">FGG08_006747</name>
</gene>
<feature type="domain" description="SMP-LTD" evidence="29">
    <location>
        <begin position="2015"/>
        <end position="2208"/>
    </location>
</feature>
<keyword evidence="7" id="KW-0813">Transport</keyword>
<feature type="compositionally biased region" description="Polar residues" evidence="27">
    <location>
        <begin position="2421"/>
        <end position="2436"/>
    </location>
</feature>
<dbReference type="InterPro" id="IPR017964">
    <property type="entry name" value="DNA-dir_DNA_pol_B_CS"/>
</dbReference>
<keyword evidence="17" id="KW-0408">Iron</keyword>
<keyword evidence="16" id="KW-0239">DNA-directed DNA polymerase</keyword>
<dbReference type="Gene3D" id="3.30.342.10">
    <property type="entry name" value="DNA Polymerase, chain B, domain 1"/>
    <property type="match status" value="1"/>
</dbReference>
<feature type="compositionally biased region" description="Polar residues" evidence="27">
    <location>
        <begin position="582"/>
        <end position="599"/>
    </location>
</feature>
<evidence type="ECO:0000256" key="19">
    <source>
        <dbReference type="ARBA" id="ARBA00023055"/>
    </source>
</evidence>
<comment type="caution">
    <text evidence="30">The sequence shown here is derived from an EMBL/GenBank/DDBJ whole genome shotgun (WGS) entry which is preliminary data.</text>
</comment>
<dbReference type="Pfam" id="PF03104">
    <property type="entry name" value="DNA_pol_B_exo1"/>
    <property type="match status" value="1"/>
</dbReference>
<dbReference type="CDD" id="cd05778">
    <property type="entry name" value="DNA_polB_zeta_exo"/>
    <property type="match status" value="1"/>
</dbReference>
<dbReference type="InterPro" id="IPR012337">
    <property type="entry name" value="RNaseH-like_sf"/>
</dbReference>
<keyword evidence="14" id="KW-0863">Zinc-finger</keyword>
<dbReference type="SMART" id="SM00486">
    <property type="entry name" value="POLBc"/>
    <property type="match status" value="1"/>
</dbReference>
<keyword evidence="28" id="KW-0812">Transmembrane</keyword>
<dbReference type="PANTHER" id="PTHR45812:SF1">
    <property type="entry name" value="DNA POLYMERASE ZETA CATALYTIC SUBUNIT"/>
    <property type="match status" value="1"/>
</dbReference>
<dbReference type="FunFam" id="1.10.287.690:FF:000002">
    <property type="entry name" value="DNA polymerase zeta"/>
    <property type="match status" value="1"/>
</dbReference>
<evidence type="ECO:0000256" key="4">
    <source>
        <dbReference type="ARBA" id="ARBA00005755"/>
    </source>
</evidence>
<dbReference type="GO" id="GO:0000724">
    <property type="term" value="P:double-strand break repair via homologous recombination"/>
    <property type="evidence" value="ECO:0007669"/>
    <property type="project" value="TreeGrafter"/>
</dbReference>
<evidence type="ECO:0000256" key="18">
    <source>
        <dbReference type="ARBA" id="ARBA00023014"/>
    </source>
</evidence>
<dbReference type="InterPro" id="IPR006134">
    <property type="entry name" value="DNA-dir_DNA_pol_B_multi_dom"/>
</dbReference>
<dbReference type="Pfam" id="PF00136">
    <property type="entry name" value="DNA_pol_B"/>
    <property type="match status" value="1"/>
</dbReference>
<sequence>MAQFRMRLNCIDHYQAVPSHFDPQIFRGDGISKDVVPEVPVIRVFGATETGQKVCAHIHGAFPYVFIQYHGKLDPEKVNPYIHRLHLSIDHALSVSFRRNKNDSKFVARITPVKGVPFYGYHVGHTYFLKIYIFNPRHMTRLVDLLQQGSIMKTVFQPYESHLQYLLQWMCDYNLYGCGYIDCGKVKFRNPVPDYEEINSPAHLWHSQSITPQMISDENSFQRQSHCSLEVDICAQDILNRRDVEPRPIHHDFTEMTNPLPPDVKLVPSMAGLWEDEARRRKAMNPAADPDSSPFPLDALVSMSAEPRSSQKSGWIHEDEYTGMIDALTTDERSKNGEQEVSFDTFVKADPAEAIVRSVYSSVEDFYPDELGEEQAKSCEWYQANLRATIDGETGDVEVNETRIYTMEEEDYPYDSDEGLAKELDLLSQRIHGGQQTKPEEEDIAIKGDHSYLSSRGEHRDGAQPAPNAVLNRTSPNELARLGIRDINDFNHISEDDFDVLPEFASDITSASKTALQSMREPLTLPPSKRRKVFHNTGSYRPRGEITTSTGAETVEDKLLPFAQHAKPTSGNNKGLQGGKPSANNVFTPDPFLSSQRSQRIGGASRANSASGNRALPYPVVKDPNDLGTIQRLSQHSDAAQEGLKSLISGEVSLESADSGAKARVSLDFSSNSVASSGRETGTSTEMFHVAKSIHLSFNIPTETQTLLFTLAPPDGASLLSTMGDFELPQVIYRDPYYSNEKDVPDRPREYAGREFKLESDTAPFLPEFNTGGPFDSTIERIGSRFDKTKEEKVLQYRRRACRLRSWEISEMPPSRGEVKEWLRRGNESPEIGTGEKNRSKGGELSQIDGPTQKNRHGFMYSQKQETTSVRHETQYMSIMSLEIHVNTRGNLAPDPEQDEVSCVFWCLQSDEEGLESNGINEGTHIGIIALSCEDGLAKKISKQVAVRVEEEPTELDLINRVVDVVRFYDPDILAGYEVYRGSWGYLMERAGHKYDYNLSDELSRTVSHLSGRSKPQMTSWEISHGQANVVTGRHLLNIWRMVQSELHLLQYTLENVVFHLLHRRIPHYPHGDLTAWYQNGKGQDLAKCIDYYVSRVRLNLEILDRNELIPRTSEQARILGVDFFSVISRGSQFKVESIMFRLAKPENFILPSPSRKQVGGQNALECLPLVMEPQSAFYTSPVLVLDFQSLYPSIMIAYNYCYSTFLGRVVSWKGQNKMGFTNYERKLGLLGLFRDQINVAPNGIMYVKQEIRKSLLAKMLGEILETRVMVKSGMKTDKDDRTLQRLLNNRQLALKLLANVTYGYTSASFSGRMPCSEIADSIVQSGRETLEKAIAFIHSVERWGAEVVYGDTDSIFIHLKGRTKDEAFDIGEEIANAVTNINPRPVKLKFEKVYFPCVLLAKKRYIGFKYEHKGQKEPEFEAKGTETVRRDGTPAEQKIEEKALRILFQTSDLSQVKEYFQRQCSKIMKGKVSVQDFCFAREVRLGTYSEKGPPPPGALISTRKMKEDPRAEPQYGERVPYVVVTGAPGARLIDRCVSPETLLKNKWAVLLIYELVSHIELDAEYYISKNLIPPLERIFNLVGANVRTWYDEMPKFQRIRRIESRSHGDGVQEAANSKKTIESYMKSSSCFVCGERQDSRVAICDGCVRSRETSMLTLRTRLTKREKKAVDLLNVCRSCAGLAFSEEVKCDSMDCPVFYSRTRQMAELRSIKASGRPVMKILEELRGDWSLRRVSTFFPSAGVMWTLTQFLVVYIFGGLTFIPLILCLVLFHAYFAFPTRTLADDEDAKISLQRPGDDESILKSGTEDFEKFARPRGHEPDVAAGYFAVCREYVPGGINGKPPERTTPVGTVVPESPSVYQSMYRSIFDRKQSPSLDPAKGAKRARNVFFVVLRHGHLMLYDDSEQLEVRHVISLTHHSVSITGGGDPIPDGELWIRRNAICLTRKGDVGELTADGLVSKPFYLFAENCSDKEDFYFALLQNQDHTHESKEETPKPLQFEVKDIIGLVQRLHSSEEHLQTRWINGLVGRLFLALYKTPEIENAVRMKIAKKISRVKKPNFLSDIVLQKIYMGEGAPYITNPRLRDLTVDGDSSAEMDLNYTGNFRIEVAATARIDLGSRFKAREVNLVLAVVVKKLEGHFIVRFKPPPSNRIWITFETMPKIELSIEPIVSSRQITYNIILRAIESRIREVIAETLVLPHWDDISFTDTMRQRFRGGIWANDKLRHSRDVATGDEEKNEIESSVGRPGISVLGSKEKSMSMPALPMSTSAHIASTHSLSQVKESGISSAIEARVRAGKPRHMRSGSFTSAASPVVSMDTTNVDAVRERKEGERQNAATVMMAISNRSQSPTPTDSPVGSPSRASTTISEGSSYSSASSKEDNPDTDLAAGLSMAPPHTPSNPSDLNLDAQKHPAALGNVPSRSGSTLSVAHSASPSEKRHSVASIGSAATAATAAAKKWGWGVLSRSNEPRTGTDGVANSAKEGSPTQPVGRGRPLPPPGVPLPPPERNRNKSTPVNVPKRKSLPPPLFSQRQHEGETERRPVPIPPLPPRQTGELHRADEGDDGLLVVAAPPDSEPTTPLEDSRNDFIHSLELDDDVDNGLESNKEPQEQHSSRPQLPPRSYPGQTDRGELEPSDDKATAMSNWQAAQEEEARSKSIWADTDNGHS</sequence>
<dbReference type="GO" id="GO:0051539">
    <property type="term" value="F:4 iron, 4 sulfur cluster binding"/>
    <property type="evidence" value="ECO:0007669"/>
    <property type="project" value="UniProtKB-KW"/>
</dbReference>
<organism evidence="30 31">
    <name type="scientific">Glutinoglossum americanum</name>
    <dbReference type="NCBI Taxonomy" id="1670608"/>
    <lineage>
        <taxon>Eukaryota</taxon>
        <taxon>Fungi</taxon>
        <taxon>Dikarya</taxon>
        <taxon>Ascomycota</taxon>
        <taxon>Pezizomycotina</taxon>
        <taxon>Geoglossomycetes</taxon>
        <taxon>Geoglossales</taxon>
        <taxon>Geoglossaceae</taxon>
        <taxon>Glutinoglossum</taxon>
    </lineage>
</organism>
<dbReference type="Gene3D" id="3.30.420.10">
    <property type="entry name" value="Ribonuclease H-like superfamily/Ribonuclease H"/>
    <property type="match status" value="1"/>
</dbReference>
<comment type="similarity">
    <text evidence="4">Belongs to the DNA polymerase type-B family.</text>
</comment>
<comment type="subunit">
    <text evidence="26">Forms DNA polymerase zeta with REV7.</text>
</comment>
<dbReference type="EC" id="2.7.7.7" evidence="5"/>
<feature type="region of interest" description="Disordered" evidence="27">
    <location>
        <begin position="825"/>
        <end position="867"/>
    </location>
</feature>
<feature type="compositionally biased region" description="Pro residues" evidence="27">
    <location>
        <begin position="2496"/>
        <end position="2507"/>
    </location>
</feature>
<dbReference type="Gene3D" id="1.10.132.60">
    <property type="entry name" value="DNA polymerase family B, C-terminal domain"/>
    <property type="match status" value="1"/>
</dbReference>
<dbReference type="PROSITE" id="PS00116">
    <property type="entry name" value="DNA_POLYMERASE_B"/>
    <property type="match status" value="1"/>
</dbReference>
<dbReference type="InterPro" id="IPR056447">
    <property type="entry name" value="REV3_N"/>
</dbReference>
<feature type="compositionally biased region" description="Polar residues" evidence="27">
    <location>
        <begin position="2345"/>
        <end position="2364"/>
    </location>
</feature>
<keyword evidence="24" id="KW-0539">Nucleus</keyword>
<keyword evidence="13" id="KW-0227">DNA damage</keyword>
<keyword evidence="28" id="KW-1133">Transmembrane helix</keyword>
<dbReference type="Pfam" id="PF24055">
    <property type="entry name" value="POL3_N"/>
    <property type="match status" value="1"/>
</dbReference>
<keyword evidence="15" id="KW-0862">Zinc</keyword>
<dbReference type="InterPro" id="IPR025687">
    <property type="entry name" value="Znf-C4pol"/>
</dbReference>
<dbReference type="Pfam" id="PF24065">
    <property type="entry name" value="REV3_N"/>
    <property type="match status" value="1"/>
</dbReference>
<evidence type="ECO:0000256" key="25">
    <source>
        <dbReference type="ARBA" id="ARBA00049244"/>
    </source>
</evidence>
<dbReference type="GO" id="GO:0003677">
    <property type="term" value="F:DNA binding"/>
    <property type="evidence" value="ECO:0007669"/>
    <property type="project" value="UniProtKB-KW"/>
</dbReference>
<keyword evidence="11" id="KW-0235">DNA replication</keyword>
<keyword evidence="18" id="KW-0411">Iron-sulfur</keyword>
<feature type="compositionally biased region" description="Basic and acidic residues" evidence="27">
    <location>
        <begin position="2583"/>
        <end position="2594"/>
    </location>
</feature>
<dbReference type="InterPro" id="IPR031468">
    <property type="entry name" value="SMP_LBD"/>
</dbReference>
<keyword evidence="20" id="KW-0446">Lipid-binding</keyword>
<dbReference type="SUPFAM" id="SSF53098">
    <property type="entry name" value="Ribonuclease H-like"/>
    <property type="match status" value="1"/>
</dbReference>
<dbReference type="Gene3D" id="3.90.1600.10">
    <property type="entry name" value="Palm domain of DNA polymerase"/>
    <property type="match status" value="1"/>
</dbReference>
<evidence type="ECO:0000256" key="2">
    <source>
        <dbReference type="ARBA" id="ARBA00004123"/>
    </source>
</evidence>
<evidence type="ECO:0000259" key="29">
    <source>
        <dbReference type="PROSITE" id="PS51847"/>
    </source>
</evidence>
<dbReference type="InterPro" id="IPR006172">
    <property type="entry name" value="DNA-dir_DNA_pol_B"/>
</dbReference>
<dbReference type="Pfam" id="PF14260">
    <property type="entry name" value="zf-C4pol"/>
    <property type="match status" value="1"/>
</dbReference>
<dbReference type="GO" id="GO:0042276">
    <property type="term" value="P:error-prone translesion synthesis"/>
    <property type="evidence" value="ECO:0007669"/>
    <property type="project" value="TreeGrafter"/>
</dbReference>
<dbReference type="GO" id="GO:0016020">
    <property type="term" value="C:membrane"/>
    <property type="evidence" value="ECO:0007669"/>
    <property type="project" value="UniProtKB-SubCell"/>
</dbReference>
<keyword evidence="10" id="KW-0548">Nucleotidyltransferase</keyword>
<dbReference type="InterPro" id="IPR006133">
    <property type="entry name" value="DNA-dir_DNA_pol_B_exonuc"/>
</dbReference>
<keyword evidence="8" id="KW-0004">4Fe-4S</keyword>
<comment type="catalytic activity">
    <reaction evidence="25">
        <text>DNA(n) + a 2'-deoxyribonucleoside 5'-triphosphate = DNA(n+1) + diphosphate</text>
        <dbReference type="Rhea" id="RHEA:22508"/>
        <dbReference type="Rhea" id="RHEA-COMP:17339"/>
        <dbReference type="Rhea" id="RHEA-COMP:17340"/>
        <dbReference type="ChEBI" id="CHEBI:33019"/>
        <dbReference type="ChEBI" id="CHEBI:61560"/>
        <dbReference type="ChEBI" id="CHEBI:173112"/>
        <dbReference type="EC" id="2.7.7.7"/>
    </reaction>
</comment>
<dbReference type="GO" id="GO:0008270">
    <property type="term" value="F:zinc ion binding"/>
    <property type="evidence" value="ECO:0007669"/>
    <property type="project" value="UniProtKB-KW"/>
</dbReference>
<evidence type="ECO:0000256" key="26">
    <source>
        <dbReference type="ARBA" id="ARBA00066055"/>
    </source>
</evidence>
<dbReference type="InterPro" id="IPR023211">
    <property type="entry name" value="DNA_pol_palm_dom_sf"/>
</dbReference>
<evidence type="ECO:0000256" key="5">
    <source>
        <dbReference type="ARBA" id="ARBA00012417"/>
    </source>
</evidence>
<keyword evidence="21" id="KW-0238">DNA-binding</keyword>
<comment type="subcellular location">
    <subcellularLocation>
        <location evidence="3">Membrane</location>
    </subcellularLocation>
    <subcellularLocation>
        <location evidence="2">Nucleus</location>
    </subcellularLocation>
</comment>
<feature type="compositionally biased region" description="Low complexity" evidence="27">
    <location>
        <begin position="2365"/>
        <end position="2378"/>
    </location>
</feature>
<evidence type="ECO:0000256" key="28">
    <source>
        <dbReference type="SAM" id="Phobius"/>
    </source>
</evidence>
<keyword evidence="31" id="KW-1185">Reference proteome</keyword>
<evidence type="ECO:0000313" key="30">
    <source>
        <dbReference type="EMBL" id="KAH0536373.1"/>
    </source>
</evidence>
<feature type="transmembrane region" description="Helical" evidence="28">
    <location>
        <begin position="1752"/>
        <end position="1776"/>
    </location>
</feature>
<dbReference type="Proteomes" id="UP000698800">
    <property type="component" value="Unassembled WGS sequence"/>
</dbReference>
<evidence type="ECO:0000256" key="20">
    <source>
        <dbReference type="ARBA" id="ARBA00023121"/>
    </source>
</evidence>
<feature type="region of interest" description="Disordered" evidence="27">
    <location>
        <begin position="2231"/>
        <end position="2252"/>
    </location>
</feature>
<dbReference type="FunFam" id="1.10.132.60:FF:000007">
    <property type="entry name" value="DNA polymerase"/>
    <property type="match status" value="1"/>
</dbReference>
<evidence type="ECO:0000256" key="15">
    <source>
        <dbReference type="ARBA" id="ARBA00022833"/>
    </source>
</evidence>
<reference evidence="30" key="1">
    <citation type="submission" date="2021-03" db="EMBL/GenBank/DDBJ databases">
        <title>Comparative genomics and phylogenomic investigation of the class Geoglossomycetes provide insights into ecological specialization and systematics.</title>
        <authorList>
            <person name="Melie T."/>
            <person name="Pirro S."/>
            <person name="Miller A.N."/>
            <person name="Quandt A."/>
        </authorList>
    </citation>
    <scope>NUCLEOTIDE SEQUENCE</scope>
    <source>
        <strain evidence="30">GBOQ0MN5Z8</strain>
    </source>
</reference>
<evidence type="ECO:0000256" key="12">
    <source>
        <dbReference type="ARBA" id="ARBA00022723"/>
    </source>
</evidence>
<evidence type="ECO:0000256" key="16">
    <source>
        <dbReference type="ARBA" id="ARBA00022932"/>
    </source>
</evidence>
<dbReference type="InterPro" id="IPR036397">
    <property type="entry name" value="RNaseH_sf"/>
</dbReference>
<evidence type="ECO:0000256" key="9">
    <source>
        <dbReference type="ARBA" id="ARBA00022679"/>
    </source>
</evidence>
<feature type="transmembrane region" description="Helical" evidence="28">
    <location>
        <begin position="1191"/>
        <end position="1211"/>
    </location>
</feature>
<evidence type="ECO:0000256" key="22">
    <source>
        <dbReference type="ARBA" id="ARBA00023136"/>
    </source>
</evidence>
<dbReference type="PRINTS" id="PR00106">
    <property type="entry name" value="DNAPOLB"/>
</dbReference>
<feature type="compositionally biased region" description="Basic and acidic residues" evidence="27">
    <location>
        <begin position="825"/>
        <end position="842"/>
    </location>
</feature>
<feature type="region of interest" description="Disordered" evidence="27">
    <location>
        <begin position="2343"/>
        <end position="2668"/>
    </location>
</feature>
<dbReference type="Gene3D" id="1.10.287.690">
    <property type="entry name" value="Helix hairpin bin"/>
    <property type="match status" value="1"/>
</dbReference>
<dbReference type="InterPro" id="IPR042087">
    <property type="entry name" value="DNA_pol_B_thumb"/>
</dbReference>
<evidence type="ECO:0000256" key="10">
    <source>
        <dbReference type="ARBA" id="ARBA00022695"/>
    </source>
</evidence>
<dbReference type="CDD" id="cd05534">
    <property type="entry name" value="POLBc_zeta"/>
    <property type="match status" value="1"/>
</dbReference>
<dbReference type="PANTHER" id="PTHR45812">
    <property type="entry name" value="DNA POLYMERASE ZETA CATALYTIC SUBUNIT"/>
    <property type="match status" value="1"/>
</dbReference>
<protein>
    <recommendedName>
        <fullName evidence="6">DNA polymerase zeta catalytic subunit</fullName>
        <ecNumber evidence="5">2.7.7.7</ecNumber>
    </recommendedName>
</protein>
<keyword evidence="19" id="KW-0445">Lipid transport</keyword>
<evidence type="ECO:0000256" key="21">
    <source>
        <dbReference type="ARBA" id="ARBA00023125"/>
    </source>
</evidence>
<feature type="compositionally biased region" description="Low complexity" evidence="27">
    <location>
        <begin position="602"/>
        <end position="615"/>
    </location>
</feature>
<feature type="region of interest" description="Disordered" evidence="27">
    <location>
        <begin position="565"/>
        <end position="622"/>
    </location>
</feature>
<keyword evidence="12" id="KW-0479">Metal-binding</keyword>